<keyword evidence="4" id="KW-0812">Transmembrane</keyword>
<dbReference type="EMBL" id="LAUZ02000110">
    <property type="protein sequence ID" value="KKE98433.1"/>
    <property type="molecule type" value="Genomic_DNA"/>
</dbReference>
<dbReference type="Pfam" id="PF02534">
    <property type="entry name" value="T4SS-DNA_transf"/>
    <property type="match status" value="1"/>
</dbReference>
<dbReference type="PANTHER" id="PTHR37937">
    <property type="entry name" value="CONJUGATIVE TRANSFER: DNA TRANSPORT"/>
    <property type="match status" value="1"/>
</dbReference>
<name>A0A0M2JUI8_9MYCO</name>
<dbReference type="RefSeq" id="WP_046366606.1">
    <property type="nucleotide sequence ID" value="NZ_CALTXN010000039.1"/>
</dbReference>
<dbReference type="InterPro" id="IPR003688">
    <property type="entry name" value="TraG/VirD4"/>
</dbReference>
<dbReference type="InterPro" id="IPR051539">
    <property type="entry name" value="T4SS-coupling_protein"/>
</dbReference>
<dbReference type="AlphaFoldDB" id="A0A0M2JUI8"/>
<feature type="region of interest" description="Disordered" evidence="7">
    <location>
        <begin position="442"/>
        <end position="477"/>
    </location>
</feature>
<reference evidence="8 9" key="1">
    <citation type="journal article" date="2015" name="Genome Announc.">
        <title>Draft Genome Sequence of Mycobacterium obuense Strain UC1, Isolated from Patient Sputum.</title>
        <authorList>
            <person name="Greninger A.L."/>
            <person name="Cunningham G."/>
            <person name="Hsu E.D."/>
            <person name="Yu J.M."/>
            <person name="Chiu C.Y."/>
            <person name="Miller S."/>
        </authorList>
    </citation>
    <scope>NUCLEOTIDE SEQUENCE [LARGE SCALE GENOMIC DNA]</scope>
    <source>
        <strain evidence="8 9">UC1</strain>
    </source>
</reference>
<evidence type="ECO:0000256" key="3">
    <source>
        <dbReference type="ARBA" id="ARBA00022475"/>
    </source>
</evidence>
<evidence type="ECO:0000256" key="6">
    <source>
        <dbReference type="ARBA" id="ARBA00023136"/>
    </source>
</evidence>
<organism evidence="8 9">
    <name type="scientific">Mycolicibacterium obuense</name>
    <dbReference type="NCBI Taxonomy" id="1807"/>
    <lineage>
        <taxon>Bacteria</taxon>
        <taxon>Bacillati</taxon>
        <taxon>Actinomycetota</taxon>
        <taxon>Actinomycetes</taxon>
        <taxon>Mycobacteriales</taxon>
        <taxon>Mycobacteriaceae</taxon>
        <taxon>Mycolicibacterium</taxon>
    </lineage>
</organism>
<proteinExistence type="inferred from homology"/>
<keyword evidence="9" id="KW-1185">Reference proteome</keyword>
<evidence type="ECO:0000256" key="7">
    <source>
        <dbReference type="SAM" id="MobiDB-lite"/>
    </source>
</evidence>
<evidence type="ECO:0000256" key="5">
    <source>
        <dbReference type="ARBA" id="ARBA00022989"/>
    </source>
</evidence>
<evidence type="ECO:0000256" key="2">
    <source>
        <dbReference type="ARBA" id="ARBA00008806"/>
    </source>
</evidence>
<gene>
    <name evidence="8" type="ORF">WN67_29280</name>
</gene>
<dbReference type="Proteomes" id="UP000034150">
    <property type="component" value="Unassembled WGS sequence"/>
</dbReference>
<dbReference type="GO" id="GO:0005886">
    <property type="term" value="C:plasma membrane"/>
    <property type="evidence" value="ECO:0007669"/>
    <property type="project" value="UniProtKB-SubCell"/>
</dbReference>
<keyword evidence="5" id="KW-1133">Transmembrane helix</keyword>
<evidence type="ECO:0000256" key="1">
    <source>
        <dbReference type="ARBA" id="ARBA00004651"/>
    </source>
</evidence>
<comment type="similarity">
    <text evidence="2">Belongs to the VirD4/TraG family.</text>
</comment>
<comment type="caution">
    <text evidence="8">The sequence shown here is derived from an EMBL/GenBank/DDBJ whole genome shotgun (WGS) entry which is preliminary data.</text>
</comment>
<dbReference type="Gene3D" id="3.40.50.300">
    <property type="entry name" value="P-loop containing nucleotide triphosphate hydrolases"/>
    <property type="match status" value="1"/>
</dbReference>
<evidence type="ECO:0000313" key="8">
    <source>
        <dbReference type="EMBL" id="KKE98433.1"/>
    </source>
</evidence>
<evidence type="ECO:0000256" key="4">
    <source>
        <dbReference type="ARBA" id="ARBA00022692"/>
    </source>
</evidence>
<keyword evidence="6" id="KW-0472">Membrane</keyword>
<dbReference type="InterPro" id="IPR027417">
    <property type="entry name" value="P-loop_NTPase"/>
</dbReference>
<sequence length="477" mass="52392">MTYTPPPTPFCGFVRDPQTKQRTVAESGPMVLVSAPTGTGKTRSVLAPAAVLWTGPAVVVSSKDDLFQLVAQRRSGPQALIDLRPDYDATYPGVQAMSFDPTKMITTPDQAVTAANTMMQMSAVGMGSGADSVSDAGIWESNTEGPLAAMLFAAALNDEGMDWVLLAVDNMDWDEEKLPVEAGWQMAALAVQDYPLFYNALRRTLNMDPKQRDSIALTMRKAVMPWMRLSLRGDQPEAFTADFLDDPTATLYVLSAPEGAIAGAAVTLLENLVKLWRAKTARKEMVDRLLIVIDEAANVAPMPALRRHVGEGRGLGVNLLLAVQASSQFDTVYGSAYANELRDIFPAALILFGAPEMEMLRRAEEWSLLTTRRTESFDQATGSKSLSSNTDSTLDYRRLLPANRDRGRLLVRGTAGVETELVDWSEFVTLYDQQVRRLTDAAVERSRGRDQAAGRRPILQRARERHQHAVESARSPR</sequence>
<dbReference type="CDD" id="cd01127">
    <property type="entry name" value="TrwB_TraG_TraD_VirD4"/>
    <property type="match status" value="1"/>
</dbReference>
<dbReference type="PATRIC" id="fig|1807.13.peg.5561"/>
<dbReference type="SUPFAM" id="SSF52540">
    <property type="entry name" value="P-loop containing nucleoside triphosphate hydrolases"/>
    <property type="match status" value="1"/>
</dbReference>
<dbReference type="PANTHER" id="PTHR37937:SF1">
    <property type="entry name" value="CONJUGATIVE TRANSFER: DNA TRANSPORT"/>
    <property type="match status" value="1"/>
</dbReference>
<feature type="compositionally biased region" description="Basic and acidic residues" evidence="7">
    <location>
        <begin position="442"/>
        <end position="453"/>
    </location>
</feature>
<comment type="subcellular location">
    <subcellularLocation>
        <location evidence="1">Cell membrane</location>
        <topology evidence="1">Multi-pass membrane protein</topology>
    </subcellularLocation>
</comment>
<dbReference type="OrthoDB" id="4658601at2"/>
<protein>
    <submittedName>
        <fullName evidence="8">Type VI secretion protein</fullName>
    </submittedName>
</protein>
<evidence type="ECO:0000313" key="9">
    <source>
        <dbReference type="Proteomes" id="UP000034150"/>
    </source>
</evidence>
<accession>A0A0M2JUI8</accession>
<keyword evidence="3" id="KW-1003">Cell membrane</keyword>